<name>A0ABW9H014_9FIRM</name>
<evidence type="ECO:0000313" key="9">
    <source>
        <dbReference type="EMBL" id="MFM9413718.1"/>
    </source>
</evidence>
<reference evidence="9 10" key="1">
    <citation type="journal article" date="2016" name="Int. J. Syst. Evol. Microbiol.">
        <title>Peptococcus simiae sp. nov., isolated from rhesus macaque faeces and emended description of the genus Peptococcus.</title>
        <authorList>
            <person name="Shkoporov A.N."/>
            <person name="Efimov B.A."/>
            <person name="Kondova I."/>
            <person name="Ouwerling B."/>
            <person name="Chaplin A.V."/>
            <person name="Shcherbakova V.A."/>
            <person name="Langermans J.A.M."/>
        </authorList>
    </citation>
    <scope>NUCLEOTIDE SEQUENCE [LARGE SCALE GENOMIC DNA]</scope>
    <source>
        <strain evidence="9 10">M108</strain>
    </source>
</reference>
<feature type="transmembrane region" description="Helical" evidence="8">
    <location>
        <begin position="203"/>
        <end position="222"/>
    </location>
</feature>
<evidence type="ECO:0000256" key="1">
    <source>
        <dbReference type="ARBA" id="ARBA00004651"/>
    </source>
</evidence>
<evidence type="ECO:0000256" key="3">
    <source>
        <dbReference type="ARBA" id="ARBA00022475"/>
    </source>
</evidence>
<evidence type="ECO:0000256" key="7">
    <source>
        <dbReference type="SAM" id="MobiDB-lite"/>
    </source>
</evidence>
<protein>
    <submittedName>
        <fullName evidence="9">Sulfate reduction electron transfer complex DsrMKJOP subunit DsrP</fullName>
    </submittedName>
</protein>
<comment type="subcellular location">
    <subcellularLocation>
        <location evidence="1">Cell membrane</location>
        <topology evidence="1">Multi-pass membrane protein</topology>
    </subcellularLocation>
</comment>
<sequence length="436" mass="48729">MIEKALVKRSSKKYWAWMCFLLAVIVIGCAAYAYQMINGFQVTGLSRDISWGLYIGHLTFFVGVAAGGVMIVLPYYFHNVKEYGRITVVGEFLAIAALVMALLFVVVDVGAPQKILNVWLYWTPQSMLCWDSVVIPLYLVLNLVVGYQVLQAENKGVHYKKWVRVLAMISVPVAFSIHIVTAFLYAGLPSRHYFLTAVLPAKFLAGAFATGPALIILLCLLLKRLTGFDAGEKAMRMLATTAVYAFIAMLIMEAGEFFTAYYSNVPAHKTALTYLFFGYEGNNQWVPFLTVFWITTVIALVLLLPTKFRFNYATMGVGCACLFIALYIEKGLTFVIGGLSENPFGEIVDYIPGFAEILVIIGVYAIGIFIISLLFKLITVVKYDRDEGAFPNKYDRSQLAYELNRRGGTYVDTRPRYVPEPEEPADAEGNDEKEVE</sequence>
<feature type="region of interest" description="Disordered" evidence="7">
    <location>
        <begin position="410"/>
        <end position="436"/>
    </location>
</feature>
<dbReference type="Gene3D" id="1.20.1630.10">
    <property type="entry name" value="Formate dehydrogenase/DMSO reductase domain"/>
    <property type="match status" value="1"/>
</dbReference>
<keyword evidence="3" id="KW-1003">Cell membrane</keyword>
<accession>A0ABW9H014</accession>
<gene>
    <name evidence="9" type="primary">dsrP</name>
    <name evidence="9" type="ORF">ACKQTC_05005</name>
</gene>
<dbReference type="EMBL" id="JBJUVG010000005">
    <property type="protein sequence ID" value="MFM9413718.1"/>
    <property type="molecule type" value="Genomic_DNA"/>
</dbReference>
<comment type="caution">
    <text evidence="9">The sequence shown here is derived from an EMBL/GenBank/DDBJ whole genome shotgun (WGS) entry which is preliminary data.</text>
</comment>
<keyword evidence="10" id="KW-1185">Reference proteome</keyword>
<feature type="transmembrane region" description="Helical" evidence="8">
    <location>
        <begin position="162"/>
        <end position="188"/>
    </location>
</feature>
<dbReference type="InterPro" id="IPR005614">
    <property type="entry name" value="NrfD-like"/>
</dbReference>
<feature type="transmembrane region" description="Helical" evidence="8">
    <location>
        <begin position="127"/>
        <end position="150"/>
    </location>
</feature>
<evidence type="ECO:0000313" key="10">
    <source>
        <dbReference type="Proteomes" id="UP001631949"/>
    </source>
</evidence>
<organism evidence="9 10">
    <name type="scientific">Peptococcus simiae</name>
    <dbReference type="NCBI Taxonomy" id="1643805"/>
    <lineage>
        <taxon>Bacteria</taxon>
        <taxon>Bacillati</taxon>
        <taxon>Bacillota</taxon>
        <taxon>Clostridia</taxon>
        <taxon>Eubacteriales</taxon>
        <taxon>Peptococcaceae</taxon>
        <taxon>Peptococcus</taxon>
    </lineage>
</organism>
<keyword evidence="6 8" id="KW-0472">Membrane</keyword>
<evidence type="ECO:0000256" key="4">
    <source>
        <dbReference type="ARBA" id="ARBA00022692"/>
    </source>
</evidence>
<feature type="transmembrane region" description="Helical" evidence="8">
    <location>
        <begin position="54"/>
        <end position="76"/>
    </location>
</feature>
<dbReference type="NCBIfam" id="NF045798">
    <property type="entry name" value="DsrP"/>
    <property type="match status" value="1"/>
</dbReference>
<feature type="transmembrane region" description="Helical" evidence="8">
    <location>
        <begin position="285"/>
        <end position="303"/>
    </location>
</feature>
<feature type="transmembrane region" description="Helical" evidence="8">
    <location>
        <begin position="350"/>
        <end position="375"/>
    </location>
</feature>
<comment type="similarity">
    <text evidence="2">Belongs to the NrfD family.</text>
</comment>
<keyword evidence="4 8" id="KW-0812">Transmembrane</keyword>
<feature type="transmembrane region" description="Helical" evidence="8">
    <location>
        <begin position="310"/>
        <end position="328"/>
    </location>
</feature>
<evidence type="ECO:0000256" key="2">
    <source>
        <dbReference type="ARBA" id="ARBA00008929"/>
    </source>
</evidence>
<dbReference type="PANTHER" id="PTHR43044">
    <property type="match status" value="1"/>
</dbReference>
<proteinExistence type="inferred from homology"/>
<evidence type="ECO:0000256" key="6">
    <source>
        <dbReference type="ARBA" id="ARBA00023136"/>
    </source>
</evidence>
<dbReference type="Pfam" id="PF03916">
    <property type="entry name" value="NrfD"/>
    <property type="match status" value="1"/>
</dbReference>
<dbReference type="RefSeq" id="WP_408977334.1">
    <property type="nucleotide sequence ID" value="NZ_JBJUVG010000005.1"/>
</dbReference>
<dbReference type="PANTHER" id="PTHR43044:SF2">
    <property type="entry name" value="POLYSULPHIDE REDUCTASE NRFD"/>
    <property type="match status" value="1"/>
</dbReference>
<dbReference type="InterPro" id="IPR054823">
    <property type="entry name" value="DsrP-like"/>
</dbReference>
<dbReference type="Proteomes" id="UP001631949">
    <property type="component" value="Unassembled WGS sequence"/>
</dbReference>
<feature type="transmembrane region" description="Helical" evidence="8">
    <location>
        <begin position="14"/>
        <end position="34"/>
    </location>
</feature>
<dbReference type="PROSITE" id="PS51257">
    <property type="entry name" value="PROKAR_LIPOPROTEIN"/>
    <property type="match status" value="1"/>
</dbReference>
<feature type="compositionally biased region" description="Acidic residues" evidence="7">
    <location>
        <begin position="420"/>
        <end position="429"/>
    </location>
</feature>
<feature type="transmembrane region" description="Helical" evidence="8">
    <location>
        <begin position="88"/>
        <end position="107"/>
    </location>
</feature>
<evidence type="ECO:0000256" key="5">
    <source>
        <dbReference type="ARBA" id="ARBA00022989"/>
    </source>
</evidence>
<keyword evidence="5 8" id="KW-1133">Transmembrane helix</keyword>
<evidence type="ECO:0000256" key="8">
    <source>
        <dbReference type="SAM" id="Phobius"/>
    </source>
</evidence>